<dbReference type="Pfam" id="PF10604">
    <property type="entry name" value="Polyketide_cyc2"/>
    <property type="match status" value="1"/>
</dbReference>
<name>A0A1H4IAG6_9ACTN</name>
<dbReference type="Gene3D" id="3.30.530.20">
    <property type="match status" value="2"/>
</dbReference>
<dbReference type="CDD" id="cd08861">
    <property type="entry name" value="OtcD1_ARO-CYC_like"/>
    <property type="match status" value="2"/>
</dbReference>
<dbReference type="SUPFAM" id="SSF55961">
    <property type="entry name" value="Bet v1-like"/>
    <property type="match status" value="2"/>
</dbReference>
<dbReference type="GeneID" id="95509423"/>
<reference evidence="1 2" key="1">
    <citation type="submission" date="2016-10" db="EMBL/GenBank/DDBJ databases">
        <authorList>
            <person name="de Groot N.N."/>
        </authorList>
    </citation>
    <scope>NUCLEOTIDE SEQUENCE [LARGE SCALE GENOMIC DNA]</scope>
    <source>
        <strain evidence="1 2">DSM 40306</strain>
    </source>
</reference>
<accession>A0A1H4IAG6</accession>
<gene>
    <name evidence="1" type="ORF">SAMN04490357_0098</name>
</gene>
<dbReference type="EMBL" id="FNTD01000003">
    <property type="protein sequence ID" value="SEB30963.1"/>
    <property type="molecule type" value="Genomic_DNA"/>
</dbReference>
<organism evidence="1 2">
    <name type="scientific">Streptomyces misionensis</name>
    <dbReference type="NCBI Taxonomy" id="67331"/>
    <lineage>
        <taxon>Bacteria</taxon>
        <taxon>Bacillati</taxon>
        <taxon>Actinomycetota</taxon>
        <taxon>Actinomycetes</taxon>
        <taxon>Kitasatosporales</taxon>
        <taxon>Streptomycetaceae</taxon>
        <taxon>Streptomyces</taxon>
    </lineage>
</organism>
<dbReference type="AlphaFoldDB" id="A0A1H4IAG6"/>
<dbReference type="STRING" id="67331.SAMN04490357_0098"/>
<evidence type="ECO:0000313" key="2">
    <source>
        <dbReference type="Proteomes" id="UP000182375"/>
    </source>
</evidence>
<proteinExistence type="predicted"/>
<dbReference type="InterPro" id="IPR019587">
    <property type="entry name" value="Polyketide_cyclase/dehydratase"/>
</dbReference>
<dbReference type="InterPro" id="IPR023393">
    <property type="entry name" value="START-like_dom_sf"/>
</dbReference>
<evidence type="ECO:0000313" key="1">
    <source>
        <dbReference type="EMBL" id="SEB30963.1"/>
    </source>
</evidence>
<dbReference type="Proteomes" id="UP000182375">
    <property type="component" value="Unassembled WGS sequence"/>
</dbReference>
<sequence>MSKPEDQVVERSVVVDAPAHDVFDLVTDVTRWPQLLTAVAHVERTERCDDADEVRIWAVRGTDRVATWTSYRTLNRAARTISFRNDPPAGPAVESGGTWEVTERPEGDSVLTVRHHFRPAESADPAEVEAFAAGVAEHSGAQLKELAHAAEHRAELEQLIISFEDPLFIAGSVEDAYELLHRAEEWPDRFPHVTGIDVTEPEPGIQFFDMDTVTPDGRAHTTRSVRVCMPGKIVYKQIRLAPLLTAHTGHWLFTPTPEGVIAGARHTATINPANLHLLAPGATVQDARRYLRKVLSANSVSNLRFAKEYAEERAERAAREPGRA</sequence>
<dbReference type="RefSeq" id="WP_074989980.1">
    <property type="nucleotide sequence ID" value="NZ_FNTD01000003.1"/>
</dbReference>
<protein>
    <submittedName>
        <fullName evidence="1">Aromatase</fullName>
    </submittedName>
</protein>